<reference evidence="1 2" key="1">
    <citation type="submission" date="2010-08" db="EMBL/GenBank/DDBJ databases">
        <authorList>
            <person name="Weinstock G."/>
            <person name="Sodergren E."/>
            <person name="Clifton S."/>
            <person name="Fulton L."/>
            <person name="Fulton B."/>
            <person name="Courtney L."/>
            <person name="Fronick C."/>
            <person name="Harrison M."/>
            <person name="Strong C."/>
            <person name="Farmer C."/>
            <person name="Delahaunty K."/>
            <person name="Markovic C."/>
            <person name="Hall O."/>
            <person name="Minx P."/>
            <person name="Tomlinson C."/>
            <person name="Mitreva M."/>
            <person name="Hou S."/>
            <person name="Chen J."/>
            <person name="Wollam A."/>
            <person name="Pepin K.H."/>
            <person name="Johnson M."/>
            <person name="Bhonagiri V."/>
            <person name="Zhang X."/>
            <person name="Suruliraj S."/>
            <person name="Warren W."/>
            <person name="Chinwalla A."/>
            <person name="Mardis E.R."/>
            <person name="Wilson R.K."/>
        </authorList>
    </citation>
    <scope>NUCLEOTIDE SEQUENCE [LARGE SCALE GENOMIC DNA]</scope>
    <source>
        <strain evidence="1 2">KLE1255</strain>
    </source>
</reference>
<dbReference type="BioCyc" id="FCF748224-HMP:GTSS-2525-MONOMER"/>
<dbReference type="STRING" id="748224.HMPREF9436_01632"/>
<protein>
    <submittedName>
        <fullName evidence="1">Uncharacterized protein</fullName>
    </submittedName>
</protein>
<accession>E2ZIY5</accession>
<dbReference type="EMBL" id="AECU01000123">
    <property type="protein sequence ID" value="EFQ06865.1"/>
    <property type="molecule type" value="Genomic_DNA"/>
</dbReference>
<sequence>MFHSHFLRAYLPPNAARRPFPAGIFLPFSLRGRRSAKELSAAPSL</sequence>
<evidence type="ECO:0000313" key="1">
    <source>
        <dbReference type="EMBL" id="EFQ06865.1"/>
    </source>
</evidence>
<dbReference type="Proteomes" id="UP000006028">
    <property type="component" value="Unassembled WGS sequence"/>
</dbReference>
<name>E2ZIY5_9FIRM</name>
<dbReference type="AlphaFoldDB" id="E2ZIY5"/>
<proteinExistence type="predicted"/>
<dbReference type="HOGENOM" id="CLU_3200018_0_0_9"/>
<comment type="caution">
    <text evidence="1">The sequence shown here is derived from an EMBL/GenBank/DDBJ whole genome shotgun (WGS) entry which is preliminary data.</text>
</comment>
<evidence type="ECO:0000313" key="2">
    <source>
        <dbReference type="Proteomes" id="UP000006028"/>
    </source>
</evidence>
<gene>
    <name evidence="1" type="ORF">HMPREF9436_01632</name>
</gene>
<organism evidence="1 2">
    <name type="scientific">Faecalibacterium cf. prausnitzii KLE1255</name>
    <dbReference type="NCBI Taxonomy" id="748224"/>
    <lineage>
        <taxon>Bacteria</taxon>
        <taxon>Bacillati</taxon>
        <taxon>Bacillota</taxon>
        <taxon>Clostridia</taxon>
        <taxon>Eubacteriales</taxon>
        <taxon>Oscillospiraceae</taxon>
        <taxon>Faecalibacterium</taxon>
    </lineage>
</organism>